<gene>
    <name evidence="3" type="ORF">GCM10011374_26540</name>
</gene>
<dbReference type="Proteomes" id="UP000638848">
    <property type="component" value="Unassembled WGS sequence"/>
</dbReference>
<sequence length="110" mass="10739">MTPQTPKPLPMASTGCACCTPAPVSDQAAPPAAAEAALSTGASTTYQVEGMTCGHCATSVTEEITALEGVTDVRIDLVAGGVSTVTVSGTATPQAVRAAVEAAGYTVVVA</sequence>
<dbReference type="GO" id="GO:0005507">
    <property type="term" value="F:copper ion binding"/>
    <property type="evidence" value="ECO:0007669"/>
    <property type="project" value="InterPro"/>
</dbReference>
<keyword evidence="1" id="KW-0479">Metal-binding</keyword>
<dbReference type="PRINTS" id="PR00944">
    <property type="entry name" value="CUEXPORT"/>
</dbReference>
<dbReference type="PROSITE" id="PS51257">
    <property type="entry name" value="PROKAR_LIPOPROTEIN"/>
    <property type="match status" value="1"/>
</dbReference>
<feature type="domain" description="HMA" evidence="2">
    <location>
        <begin position="42"/>
        <end position="108"/>
    </location>
</feature>
<keyword evidence="4" id="KW-1185">Reference proteome</keyword>
<dbReference type="Pfam" id="PF00403">
    <property type="entry name" value="HMA"/>
    <property type="match status" value="1"/>
</dbReference>
<evidence type="ECO:0000259" key="2">
    <source>
        <dbReference type="PROSITE" id="PS50846"/>
    </source>
</evidence>
<reference evidence="3" key="2">
    <citation type="submission" date="2020-09" db="EMBL/GenBank/DDBJ databases">
        <authorList>
            <person name="Sun Q."/>
            <person name="Zhou Y."/>
        </authorList>
    </citation>
    <scope>NUCLEOTIDE SEQUENCE</scope>
    <source>
        <strain evidence="3">CGMCC 1.12187</strain>
    </source>
</reference>
<dbReference type="InterPro" id="IPR006121">
    <property type="entry name" value="HMA_dom"/>
</dbReference>
<dbReference type="PROSITE" id="PS50846">
    <property type="entry name" value="HMA_2"/>
    <property type="match status" value="1"/>
</dbReference>
<comment type="caution">
    <text evidence="3">The sequence shown here is derived from an EMBL/GenBank/DDBJ whole genome shotgun (WGS) entry which is preliminary data.</text>
</comment>
<name>A0A917LWB9_9MICC</name>
<reference evidence="3" key="1">
    <citation type="journal article" date="2014" name="Int. J. Syst. Evol. Microbiol.">
        <title>Complete genome sequence of Corynebacterium casei LMG S-19264T (=DSM 44701T), isolated from a smear-ripened cheese.</title>
        <authorList>
            <consortium name="US DOE Joint Genome Institute (JGI-PGF)"/>
            <person name="Walter F."/>
            <person name="Albersmeier A."/>
            <person name="Kalinowski J."/>
            <person name="Ruckert C."/>
        </authorList>
    </citation>
    <scope>NUCLEOTIDE SEQUENCE</scope>
    <source>
        <strain evidence="3">CGMCC 1.12187</strain>
    </source>
</reference>
<dbReference type="Gene3D" id="3.30.70.100">
    <property type="match status" value="1"/>
</dbReference>
<dbReference type="GO" id="GO:0006825">
    <property type="term" value="P:copper ion transport"/>
    <property type="evidence" value="ECO:0007669"/>
    <property type="project" value="InterPro"/>
</dbReference>
<dbReference type="RefSeq" id="WP_188537976.1">
    <property type="nucleotide sequence ID" value="NZ_BMEQ01000015.1"/>
</dbReference>
<dbReference type="InterPro" id="IPR000428">
    <property type="entry name" value="Cu-bd"/>
</dbReference>
<evidence type="ECO:0000313" key="3">
    <source>
        <dbReference type="EMBL" id="GGG62108.1"/>
    </source>
</evidence>
<protein>
    <recommendedName>
        <fullName evidence="2">HMA domain-containing protein</fullName>
    </recommendedName>
</protein>
<dbReference type="EMBL" id="BMEQ01000015">
    <property type="protein sequence ID" value="GGG62108.1"/>
    <property type="molecule type" value="Genomic_DNA"/>
</dbReference>
<organism evidence="3 4">
    <name type="scientific">Kocuria dechangensis</name>
    <dbReference type="NCBI Taxonomy" id="1176249"/>
    <lineage>
        <taxon>Bacteria</taxon>
        <taxon>Bacillati</taxon>
        <taxon>Actinomycetota</taxon>
        <taxon>Actinomycetes</taxon>
        <taxon>Micrococcales</taxon>
        <taxon>Micrococcaceae</taxon>
        <taxon>Kocuria</taxon>
    </lineage>
</organism>
<evidence type="ECO:0000256" key="1">
    <source>
        <dbReference type="ARBA" id="ARBA00022723"/>
    </source>
</evidence>
<dbReference type="AlphaFoldDB" id="A0A917LWB9"/>
<dbReference type="InterPro" id="IPR036163">
    <property type="entry name" value="HMA_dom_sf"/>
</dbReference>
<dbReference type="PROSITE" id="PS01047">
    <property type="entry name" value="HMA_1"/>
    <property type="match status" value="1"/>
</dbReference>
<dbReference type="CDD" id="cd00371">
    <property type="entry name" value="HMA"/>
    <property type="match status" value="1"/>
</dbReference>
<dbReference type="SUPFAM" id="SSF55008">
    <property type="entry name" value="HMA, heavy metal-associated domain"/>
    <property type="match status" value="1"/>
</dbReference>
<dbReference type="InterPro" id="IPR017969">
    <property type="entry name" value="Heavy-metal-associated_CS"/>
</dbReference>
<accession>A0A917LWB9</accession>
<evidence type="ECO:0000313" key="4">
    <source>
        <dbReference type="Proteomes" id="UP000638848"/>
    </source>
</evidence>
<proteinExistence type="predicted"/>